<comment type="caution">
    <text evidence="1">The sequence shown here is derived from an EMBL/GenBank/DDBJ whole genome shotgun (WGS) entry which is preliminary data.</text>
</comment>
<dbReference type="Proteomes" id="UP000195569">
    <property type="component" value="Unassembled WGS sequence"/>
</dbReference>
<keyword evidence="2" id="KW-1185">Reference proteome</keyword>
<dbReference type="EMBL" id="CYGY02000008">
    <property type="protein sequence ID" value="SIT36258.1"/>
    <property type="molecule type" value="Genomic_DNA"/>
</dbReference>
<evidence type="ECO:0000313" key="2">
    <source>
        <dbReference type="Proteomes" id="UP000195569"/>
    </source>
</evidence>
<dbReference type="AlphaFoldDB" id="A0A1N7RMI4"/>
<name>A0A1N7RMI4_9BURK</name>
<sequence>MLSDVASAAGPAKRYRVAARADGAGVGDAGGDEGAAGDEVKRREFIRGCPGEAKQT</sequence>
<gene>
    <name evidence="1" type="ORF">BN2476_80140</name>
</gene>
<organism evidence="1 2">
    <name type="scientific">Paraburkholderia piptadeniae</name>
    <dbReference type="NCBI Taxonomy" id="1701573"/>
    <lineage>
        <taxon>Bacteria</taxon>
        <taxon>Pseudomonadati</taxon>
        <taxon>Pseudomonadota</taxon>
        <taxon>Betaproteobacteria</taxon>
        <taxon>Burkholderiales</taxon>
        <taxon>Burkholderiaceae</taxon>
        <taxon>Paraburkholderia</taxon>
    </lineage>
</organism>
<proteinExistence type="predicted"/>
<evidence type="ECO:0000313" key="1">
    <source>
        <dbReference type="EMBL" id="SIT36258.1"/>
    </source>
</evidence>
<protein>
    <submittedName>
        <fullName evidence="1">Uncharacterized protein</fullName>
    </submittedName>
</protein>
<accession>A0A1N7RMI4</accession>
<reference evidence="1" key="1">
    <citation type="submission" date="2016-12" db="EMBL/GenBank/DDBJ databases">
        <authorList>
            <person name="Moulin L."/>
        </authorList>
    </citation>
    <scope>NUCLEOTIDE SEQUENCE [LARGE SCALE GENOMIC DNA]</scope>
    <source>
        <strain evidence="1">STM 7183</strain>
    </source>
</reference>